<evidence type="ECO:0000256" key="1">
    <source>
        <dbReference type="SAM" id="MobiDB-lite"/>
    </source>
</evidence>
<gene>
    <name evidence="2" type="ORF">A1019T_02163</name>
</gene>
<feature type="compositionally biased region" description="Polar residues" evidence="1">
    <location>
        <begin position="14"/>
        <end position="35"/>
    </location>
</feature>
<feature type="region of interest" description="Disordered" evidence="1">
    <location>
        <begin position="14"/>
        <end position="38"/>
    </location>
</feature>
<sequence>MSLLGNLITQVARQAMDSQDSTRSPANQQTQSRSTGGLGDILGSVLGGNTSAQTNTRAQDNGFGLDDIIGGMLGGQMGGKTSGAGGLGSILGSVLGGGQSANRGARAGGSKAMLVAALMPIALNWIQRNGGLSDALNKIQDMGFGNQAQSWMSTQQQNENLDPNQINKLFDQQEIDQVCQQTGADETEVRQGLAELLPEIVNQLTPSGDLAKEQEANSEIDEILSQISASLPK</sequence>
<dbReference type="STRING" id="1945520.A1019T_02163"/>
<dbReference type="EMBL" id="FUGD01000128">
    <property type="protein sequence ID" value="SJM38173.1"/>
    <property type="molecule type" value="Genomic_DNA"/>
</dbReference>
<dbReference type="OrthoDB" id="5957313at2"/>
<keyword evidence="3" id="KW-1185">Reference proteome</keyword>
<protein>
    <recommendedName>
        <fullName evidence="4">DUF937 domain-containing protein</fullName>
    </recommendedName>
</protein>
<name>A0A1R4EI89_9GAMM</name>
<evidence type="ECO:0008006" key="4">
    <source>
        <dbReference type="Google" id="ProtNLM"/>
    </source>
</evidence>
<accession>A0A1R4EI89</accession>
<reference evidence="3" key="1">
    <citation type="submission" date="2017-02" db="EMBL/GenBank/DDBJ databases">
        <authorList>
            <person name="Mornico D."/>
        </authorList>
    </citation>
    <scope>NUCLEOTIDE SEQUENCE [LARGE SCALE GENOMIC DNA]</scope>
</reference>
<evidence type="ECO:0000313" key="2">
    <source>
        <dbReference type="EMBL" id="SJM38173.1"/>
    </source>
</evidence>
<dbReference type="InterPro" id="IPR027405">
    <property type="entry name" value="YidB-like"/>
</dbReference>
<dbReference type="RefSeq" id="WP_077449536.1">
    <property type="nucleotide sequence ID" value="NZ_FUGD01000128.1"/>
</dbReference>
<proteinExistence type="predicted"/>
<dbReference type="Gene3D" id="1.10.10.690">
    <property type="entry name" value="YidB-like"/>
    <property type="match status" value="1"/>
</dbReference>
<dbReference type="Proteomes" id="UP000188169">
    <property type="component" value="Unassembled WGS sequence"/>
</dbReference>
<organism evidence="2 3">
    <name type="scientific">Psychrobacter pasteurii</name>
    <dbReference type="NCBI Taxonomy" id="1945520"/>
    <lineage>
        <taxon>Bacteria</taxon>
        <taxon>Pseudomonadati</taxon>
        <taxon>Pseudomonadota</taxon>
        <taxon>Gammaproteobacteria</taxon>
        <taxon>Moraxellales</taxon>
        <taxon>Moraxellaceae</taxon>
        <taxon>Psychrobacter</taxon>
    </lineage>
</organism>
<evidence type="ECO:0000313" key="3">
    <source>
        <dbReference type="Proteomes" id="UP000188169"/>
    </source>
</evidence>
<dbReference type="Pfam" id="PF20159">
    <property type="entry name" value="YidB"/>
    <property type="match status" value="1"/>
</dbReference>
<dbReference type="SUPFAM" id="SSF140804">
    <property type="entry name" value="YidB-like"/>
    <property type="match status" value="1"/>
</dbReference>
<dbReference type="InterPro" id="IPR045372">
    <property type="entry name" value="YidB"/>
</dbReference>
<dbReference type="AlphaFoldDB" id="A0A1R4EI89"/>